<protein>
    <submittedName>
        <fullName evidence="2">Uncharacterized protein</fullName>
    </submittedName>
</protein>
<dbReference type="EMBL" id="QTTT01000001">
    <property type="protein sequence ID" value="REE96144.1"/>
    <property type="molecule type" value="Genomic_DNA"/>
</dbReference>
<name>A0A3D9SUA1_9ACTN</name>
<comment type="caution">
    <text evidence="2">The sequence shown here is derived from an EMBL/GenBank/DDBJ whole genome shotgun (WGS) entry which is preliminary data.</text>
</comment>
<evidence type="ECO:0000256" key="1">
    <source>
        <dbReference type="SAM" id="MobiDB-lite"/>
    </source>
</evidence>
<organism evidence="2 3">
    <name type="scientific">Thermomonospora umbrina</name>
    <dbReference type="NCBI Taxonomy" id="111806"/>
    <lineage>
        <taxon>Bacteria</taxon>
        <taxon>Bacillati</taxon>
        <taxon>Actinomycetota</taxon>
        <taxon>Actinomycetes</taxon>
        <taxon>Streptosporangiales</taxon>
        <taxon>Thermomonosporaceae</taxon>
        <taxon>Thermomonospora</taxon>
    </lineage>
</organism>
<sequence length="69" mass="7699">MSTDDEKRARLRDLESTLAGLEGELGPPTGEPRDFGDAAEDLQERQERAALLESLRGERDRLLTELSES</sequence>
<gene>
    <name evidence="2" type="ORF">DFJ69_1569</name>
</gene>
<accession>A0A3D9SUA1</accession>
<reference evidence="2 3" key="1">
    <citation type="submission" date="2018-08" db="EMBL/GenBank/DDBJ databases">
        <title>Sequencing the genomes of 1000 actinobacteria strains.</title>
        <authorList>
            <person name="Klenk H.-P."/>
        </authorList>
    </citation>
    <scope>NUCLEOTIDE SEQUENCE [LARGE SCALE GENOMIC DNA]</scope>
    <source>
        <strain evidence="2 3">DSM 43927</strain>
    </source>
</reference>
<keyword evidence="3" id="KW-1185">Reference proteome</keyword>
<evidence type="ECO:0000313" key="3">
    <source>
        <dbReference type="Proteomes" id="UP000256661"/>
    </source>
</evidence>
<dbReference type="AlphaFoldDB" id="A0A3D9SUA1"/>
<feature type="compositionally biased region" description="Basic and acidic residues" evidence="1">
    <location>
        <begin position="1"/>
        <end position="15"/>
    </location>
</feature>
<proteinExistence type="predicted"/>
<feature type="compositionally biased region" description="Low complexity" evidence="1">
    <location>
        <begin position="17"/>
        <end position="28"/>
    </location>
</feature>
<dbReference type="Proteomes" id="UP000256661">
    <property type="component" value="Unassembled WGS sequence"/>
</dbReference>
<dbReference type="RefSeq" id="WP_116021836.1">
    <property type="nucleotide sequence ID" value="NZ_QTTT01000001.1"/>
</dbReference>
<feature type="compositionally biased region" description="Basic and acidic residues" evidence="1">
    <location>
        <begin position="31"/>
        <end position="40"/>
    </location>
</feature>
<feature type="region of interest" description="Disordered" evidence="1">
    <location>
        <begin position="1"/>
        <end position="40"/>
    </location>
</feature>
<evidence type="ECO:0000313" key="2">
    <source>
        <dbReference type="EMBL" id="REE96144.1"/>
    </source>
</evidence>